<accession>A0AAW1UHZ8</accession>
<dbReference type="EMBL" id="JARQZJ010000091">
    <property type="protein sequence ID" value="KAK9883137.1"/>
    <property type="molecule type" value="Genomic_DNA"/>
</dbReference>
<evidence type="ECO:0000313" key="1">
    <source>
        <dbReference type="EMBL" id="KAK9883137.1"/>
    </source>
</evidence>
<comment type="caution">
    <text evidence="1">The sequence shown here is derived from an EMBL/GenBank/DDBJ whole genome shotgun (WGS) entry which is preliminary data.</text>
</comment>
<keyword evidence="2" id="KW-1185">Reference proteome</keyword>
<reference evidence="1 2" key="1">
    <citation type="submission" date="2023-03" db="EMBL/GenBank/DDBJ databases">
        <title>Genome insight into feeding habits of ladybird beetles.</title>
        <authorList>
            <person name="Li H.-S."/>
            <person name="Huang Y.-H."/>
            <person name="Pang H."/>
        </authorList>
    </citation>
    <scope>NUCLEOTIDE SEQUENCE [LARGE SCALE GENOMIC DNA]</scope>
    <source>
        <strain evidence="1">SYSU_2023b</strain>
        <tissue evidence="1">Whole body</tissue>
    </source>
</reference>
<gene>
    <name evidence="1" type="ORF">WA026_001332</name>
</gene>
<dbReference type="Proteomes" id="UP001431783">
    <property type="component" value="Unassembled WGS sequence"/>
</dbReference>
<sequence length="87" mass="10331">MELQPLDRSFFKPLKQNFNASCTSWMRNHPDSEIKQANISEILEMCYPRAVCMETAIHGFESCGLWPCNRFKIRDHEYVILVENYEE</sequence>
<dbReference type="AlphaFoldDB" id="A0AAW1UHZ8"/>
<name>A0AAW1UHZ8_9CUCU</name>
<protein>
    <submittedName>
        <fullName evidence="1">Uncharacterized protein</fullName>
    </submittedName>
</protein>
<organism evidence="1 2">
    <name type="scientific">Henosepilachna vigintioctopunctata</name>
    <dbReference type="NCBI Taxonomy" id="420089"/>
    <lineage>
        <taxon>Eukaryota</taxon>
        <taxon>Metazoa</taxon>
        <taxon>Ecdysozoa</taxon>
        <taxon>Arthropoda</taxon>
        <taxon>Hexapoda</taxon>
        <taxon>Insecta</taxon>
        <taxon>Pterygota</taxon>
        <taxon>Neoptera</taxon>
        <taxon>Endopterygota</taxon>
        <taxon>Coleoptera</taxon>
        <taxon>Polyphaga</taxon>
        <taxon>Cucujiformia</taxon>
        <taxon>Coccinelloidea</taxon>
        <taxon>Coccinellidae</taxon>
        <taxon>Epilachninae</taxon>
        <taxon>Epilachnini</taxon>
        <taxon>Henosepilachna</taxon>
    </lineage>
</organism>
<proteinExistence type="predicted"/>
<evidence type="ECO:0000313" key="2">
    <source>
        <dbReference type="Proteomes" id="UP001431783"/>
    </source>
</evidence>